<dbReference type="InterPro" id="IPR020568">
    <property type="entry name" value="Ribosomal_Su5_D2-typ_SF"/>
</dbReference>
<evidence type="ECO:0000256" key="5">
    <source>
        <dbReference type="ARBA" id="ARBA00023274"/>
    </source>
</evidence>
<reference evidence="11 12" key="1">
    <citation type="journal article" date="2016" name="Nat. Commun.">
        <title>Thousands of microbial genomes shed light on interconnected biogeochemical processes in an aquifer system.</title>
        <authorList>
            <person name="Anantharaman K."/>
            <person name="Brown C.T."/>
            <person name="Hug L.A."/>
            <person name="Sharon I."/>
            <person name="Castelle C.J."/>
            <person name="Probst A.J."/>
            <person name="Thomas B.C."/>
            <person name="Singh A."/>
            <person name="Wilkins M.J."/>
            <person name="Karaoz U."/>
            <person name="Brodie E.L."/>
            <person name="Williams K.H."/>
            <person name="Hubbard S.S."/>
            <person name="Banfield J.F."/>
        </authorList>
    </citation>
    <scope>NUCLEOTIDE SEQUENCE [LARGE SCALE GENOMIC DNA]</scope>
</reference>
<keyword evidence="4 8" id="KW-0689">Ribosomal protein</keyword>
<dbReference type="InterPro" id="IPR000851">
    <property type="entry name" value="Ribosomal_uS5"/>
</dbReference>
<dbReference type="PROSITE" id="PS50881">
    <property type="entry name" value="S5_DSRBD"/>
    <property type="match status" value="1"/>
</dbReference>
<evidence type="ECO:0000256" key="9">
    <source>
        <dbReference type="RuleBase" id="RU003823"/>
    </source>
</evidence>
<sequence>MPREQDEFDQQMIDLARVTRVMAGGKRMRFRACVVIGDRKGRAGWAVAKAADVSQAIQKAVTRAKKDILNVSIAEGTIPHEVRVKFKAARLLLKPAKKGRGLIAGGVVRTVLDLAGIKDIVSKMYGSNNKINNVAATFLALSQLRRVEAPASATEAKDAGVKTAKKKE</sequence>
<dbReference type="EMBL" id="MHKN01000010">
    <property type="protein sequence ID" value="OGY92785.1"/>
    <property type="molecule type" value="Genomic_DNA"/>
</dbReference>
<dbReference type="SUPFAM" id="SSF54768">
    <property type="entry name" value="dsRNA-binding domain-like"/>
    <property type="match status" value="1"/>
</dbReference>
<dbReference type="PANTHER" id="PTHR48277:SF1">
    <property type="entry name" value="MITOCHONDRIAL RIBOSOMAL PROTEIN S5"/>
    <property type="match status" value="1"/>
</dbReference>
<evidence type="ECO:0000256" key="2">
    <source>
        <dbReference type="ARBA" id="ARBA00022730"/>
    </source>
</evidence>
<evidence type="ECO:0000256" key="3">
    <source>
        <dbReference type="ARBA" id="ARBA00022884"/>
    </source>
</evidence>
<dbReference type="InterPro" id="IPR013810">
    <property type="entry name" value="Ribosomal_uS5_N"/>
</dbReference>
<accession>A0A1G2BUE7</accession>
<dbReference type="Proteomes" id="UP000177349">
    <property type="component" value="Unassembled WGS sequence"/>
</dbReference>
<keyword evidence="2" id="KW-0699">rRNA-binding</keyword>
<dbReference type="NCBIfam" id="TIGR01021">
    <property type="entry name" value="rpsE_bact"/>
    <property type="match status" value="1"/>
</dbReference>
<evidence type="ECO:0000256" key="7">
    <source>
        <dbReference type="ARBA" id="ARBA00035519"/>
    </source>
</evidence>
<dbReference type="GO" id="GO:0015935">
    <property type="term" value="C:small ribosomal subunit"/>
    <property type="evidence" value="ECO:0007669"/>
    <property type="project" value="InterPro"/>
</dbReference>
<dbReference type="GO" id="GO:0019843">
    <property type="term" value="F:rRNA binding"/>
    <property type="evidence" value="ECO:0007669"/>
    <property type="project" value="UniProtKB-KW"/>
</dbReference>
<dbReference type="AlphaFoldDB" id="A0A1G2BUE7"/>
<evidence type="ECO:0000259" key="10">
    <source>
        <dbReference type="PROSITE" id="PS50881"/>
    </source>
</evidence>
<dbReference type="GO" id="GO:0005737">
    <property type="term" value="C:cytoplasm"/>
    <property type="evidence" value="ECO:0007669"/>
    <property type="project" value="UniProtKB-ARBA"/>
</dbReference>
<evidence type="ECO:0000256" key="1">
    <source>
        <dbReference type="ARBA" id="ARBA00008945"/>
    </source>
</evidence>
<dbReference type="PROSITE" id="PS00585">
    <property type="entry name" value="RIBOSOMAL_S5"/>
    <property type="match status" value="1"/>
</dbReference>
<dbReference type="InterPro" id="IPR005712">
    <property type="entry name" value="Ribosomal_uS5_bac-type"/>
</dbReference>
<keyword evidence="3" id="KW-0694">RNA-binding</keyword>
<dbReference type="Gene3D" id="3.30.160.20">
    <property type="match status" value="1"/>
</dbReference>
<name>A0A1G2BUE7_9BACT</name>
<dbReference type="PANTHER" id="PTHR48277">
    <property type="entry name" value="MITOCHONDRIAL RIBOSOMAL PROTEIN S5"/>
    <property type="match status" value="1"/>
</dbReference>
<evidence type="ECO:0000313" key="12">
    <source>
        <dbReference type="Proteomes" id="UP000177349"/>
    </source>
</evidence>
<evidence type="ECO:0000313" key="11">
    <source>
        <dbReference type="EMBL" id="OGY92785.1"/>
    </source>
</evidence>
<organism evidence="11 12">
    <name type="scientific">Candidatus Komeilibacteria bacterium RIFCSPLOWO2_01_FULL_53_11</name>
    <dbReference type="NCBI Taxonomy" id="1798552"/>
    <lineage>
        <taxon>Bacteria</taxon>
        <taxon>Candidatus Komeiliibacteriota</taxon>
    </lineage>
</organism>
<feature type="domain" description="S5 DRBM" evidence="10">
    <location>
        <begin position="8"/>
        <end position="71"/>
    </location>
</feature>
<dbReference type="InterPro" id="IPR005324">
    <property type="entry name" value="Ribosomal_uS5_C"/>
</dbReference>
<dbReference type="GO" id="GO:0006412">
    <property type="term" value="P:translation"/>
    <property type="evidence" value="ECO:0007669"/>
    <property type="project" value="InterPro"/>
</dbReference>
<comment type="similarity">
    <text evidence="1 9">Belongs to the universal ribosomal protein uS5 family.</text>
</comment>
<keyword evidence="5 8" id="KW-0687">Ribonucleoprotein</keyword>
<dbReference type="InterPro" id="IPR014721">
    <property type="entry name" value="Ribsml_uS5_D2-typ_fold_subgr"/>
</dbReference>
<evidence type="ECO:0000256" key="8">
    <source>
        <dbReference type="PROSITE-ProRule" id="PRU00268"/>
    </source>
</evidence>
<dbReference type="Pfam" id="PF03719">
    <property type="entry name" value="Ribosomal_S5_C"/>
    <property type="match status" value="1"/>
</dbReference>
<evidence type="ECO:0000256" key="6">
    <source>
        <dbReference type="ARBA" id="ARBA00035255"/>
    </source>
</evidence>
<dbReference type="GO" id="GO:0003735">
    <property type="term" value="F:structural constituent of ribosome"/>
    <property type="evidence" value="ECO:0007669"/>
    <property type="project" value="UniProtKB-UniRule"/>
</dbReference>
<dbReference type="Pfam" id="PF00333">
    <property type="entry name" value="Ribosomal_S5"/>
    <property type="match status" value="1"/>
</dbReference>
<dbReference type="FunFam" id="3.30.230.10:FF:000002">
    <property type="entry name" value="30S ribosomal protein S5"/>
    <property type="match status" value="1"/>
</dbReference>
<gene>
    <name evidence="11" type="ORF">A3B31_03250</name>
</gene>
<proteinExistence type="inferred from homology"/>
<dbReference type="InterPro" id="IPR018192">
    <property type="entry name" value="Ribosomal_uS5_N_CS"/>
</dbReference>
<dbReference type="Gene3D" id="3.30.230.10">
    <property type="match status" value="1"/>
</dbReference>
<comment type="caution">
    <text evidence="11">The sequence shown here is derived from an EMBL/GenBank/DDBJ whole genome shotgun (WGS) entry which is preliminary data.</text>
</comment>
<protein>
    <recommendedName>
        <fullName evidence="6">Small ribosomal subunit protein uS5</fullName>
    </recommendedName>
    <alternativeName>
        <fullName evidence="7">30S ribosomal protein S5</fullName>
    </alternativeName>
</protein>
<evidence type="ECO:0000256" key="4">
    <source>
        <dbReference type="ARBA" id="ARBA00022980"/>
    </source>
</evidence>
<dbReference type="SUPFAM" id="SSF54211">
    <property type="entry name" value="Ribosomal protein S5 domain 2-like"/>
    <property type="match status" value="1"/>
</dbReference>